<dbReference type="AlphaFoldDB" id="A0A089LU09"/>
<name>A0A089LU09_9BACL</name>
<keyword evidence="2" id="KW-1185">Reference proteome</keyword>
<dbReference type="KEGG" id="pste:PSTEL_11465"/>
<protein>
    <recommendedName>
        <fullName evidence="3">HEPN domain-containing protein</fullName>
    </recommendedName>
</protein>
<evidence type="ECO:0000313" key="2">
    <source>
        <dbReference type="Proteomes" id="UP000029507"/>
    </source>
</evidence>
<evidence type="ECO:0008006" key="3">
    <source>
        <dbReference type="Google" id="ProtNLM"/>
    </source>
</evidence>
<organism evidence="1 2">
    <name type="scientific">Paenibacillus stellifer</name>
    <dbReference type="NCBI Taxonomy" id="169760"/>
    <lineage>
        <taxon>Bacteria</taxon>
        <taxon>Bacillati</taxon>
        <taxon>Bacillota</taxon>
        <taxon>Bacilli</taxon>
        <taxon>Bacillales</taxon>
        <taxon>Paenibacillaceae</taxon>
        <taxon>Paenibacillus</taxon>
    </lineage>
</organism>
<accession>A0A089LU09</accession>
<proteinExistence type="predicted"/>
<reference evidence="1 2" key="1">
    <citation type="submission" date="2014-08" db="EMBL/GenBank/DDBJ databases">
        <title>Comparative genomics of the Paenibacillus odorifer group.</title>
        <authorList>
            <person name="den Bakker H.C."/>
            <person name="Tsai Y.-C."/>
            <person name="Martin N."/>
            <person name="Korlach J."/>
            <person name="Wiedmann M."/>
        </authorList>
    </citation>
    <scope>NUCLEOTIDE SEQUENCE [LARGE SCALE GENOMIC DNA]</scope>
    <source>
        <strain evidence="1 2">DSM 14472</strain>
    </source>
</reference>
<dbReference type="SUPFAM" id="SSF81593">
    <property type="entry name" value="Nucleotidyltransferase substrate binding subunit/domain"/>
    <property type="match status" value="1"/>
</dbReference>
<dbReference type="EMBL" id="CP009286">
    <property type="protein sequence ID" value="AIQ63610.1"/>
    <property type="molecule type" value="Genomic_DNA"/>
</dbReference>
<sequence length="153" mass="17283">MGINMNPLDQETFEDNYRAALSYHSRAEQFKSQDQRYSLVFNVACVALERYLVAMCYLYDAPPLNHNYICLMNAAETVVSFPAELSKEIRSLDFIFGICSLDDYFHGTPEPQDADRVLGMCEAVRDLFDPVTVAEALAESAKLHAKDSQREVG</sequence>
<dbReference type="HOGENOM" id="CLU_1833228_0_0_9"/>
<dbReference type="RefSeq" id="WP_038695273.1">
    <property type="nucleotide sequence ID" value="NZ_CP009286.1"/>
</dbReference>
<evidence type="ECO:0000313" key="1">
    <source>
        <dbReference type="EMBL" id="AIQ63610.1"/>
    </source>
</evidence>
<dbReference type="STRING" id="169760.PSTEL_11465"/>
<dbReference type="Proteomes" id="UP000029507">
    <property type="component" value="Chromosome"/>
</dbReference>
<gene>
    <name evidence="1" type="ORF">PSTEL_11465</name>
</gene>